<evidence type="ECO:0000313" key="3">
    <source>
        <dbReference type="EMBL" id="ESQ94520.1"/>
    </source>
</evidence>
<comment type="caution">
    <text evidence="3">The sequence shown here is derived from an EMBL/GenBank/DDBJ whole genome shotgun (WGS) entry which is preliminary data.</text>
</comment>
<accession>V4Q9I1</accession>
<feature type="domain" description="Putative auto-transporter adhesin head GIN" evidence="2">
    <location>
        <begin position="174"/>
        <end position="270"/>
    </location>
</feature>
<reference evidence="3 4" key="1">
    <citation type="journal article" date="2014" name="Nature">
        <title>Sequential evolution of bacterial morphology by co-option of a developmental regulator.</title>
        <authorList>
            <person name="Jiang C."/>
            <person name="Brown P.J."/>
            <person name="Ducret A."/>
            <person name="Brun Y.V."/>
        </authorList>
    </citation>
    <scope>NUCLEOTIDE SEQUENCE [LARGE SCALE GENOMIC DNA]</scope>
    <source>
        <strain evidence="3 4">DSM 16100</strain>
    </source>
</reference>
<proteinExistence type="predicted"/>
<protein>
    <recommendedName>
        <fullName evidence="2">Putative auto-transporter adhesin head GIN domain-containing protein</fullName>
    </recommendedName>
</protein>
<feature type="signal peptide" evidence="1">
    <location>
        <begin position="1"/>
        <end position="39"/>
    </location>
</feature>
<dbReference type="InterPro" id="IPR021255">
    <property type="entry name" value="DUF2807"/>
</dbReference>
<dbReference type="PATRIC" id="fig|1121022.4.peg.12"/>
<dbReference type="Proteomes" id="UP000017837">
    <property type="component" value="Unassembled WGS sequence"/>
</dbReference>
<gene>
    <name evidence="3" type="ORF">ABENE_00065</name>
</gene>
<feature type="chain" id="PRO_5004724765" description="Putative auto-transporter adhesin head GIN domain-containing protein" evidence="1">
    <location>
        <begin position="40"/>
        <end position="369"/>
    </location>
</feature>
<sequence>MSEARAESPLEASMRNDVLKFSLGAVGVLALLTAGTASAQGAANNDGPQIELRDMVARVVITPEDRSDVDIRVRYGKVKVPTLMVSQRGNVTVLNGHLSNPARGTGFNFRINIHDDDDVSVNGGKVHISGIGMVDVSDLPLVFVRVPNKAVVKDSAYSFGRIGPSKSLDFIMNGSGEWAIDPVGGQLSIINSGSGTINVSTAGDSIVDNMGSGDINLGTVRNLKAVLTGSGNFNVSQSANTLLQNQGSGDVTLSRTGAIKAQLNASGDLSLGNVMGGLTVINNGSSDINVGRVAGPVTLDLAGSGDVSISEGQVSDFMLKGSGSGDVSYGGITNTVNVDSNGSGDVSIAKATGAVVTKVVGSGEMHIGH</sequence>
<evidence type="ECO:0000256" key="1">
    <source>
        <dbReference type="SAM" id="SignalP"/>
    </source>
</evidence>
<evidence type="ECO:0000313" key="4">
    <source>
        <dbReference type="Proteomes" id="UP000017837"/>
    </source>
</evidence>
<dbReference type="eggNOG" id="COG3595">
    <property type="taxonomic scope" value="Bacteria"/>
</dbReference>
<evidence type="ECO:0000259" key="2">
    <source>
        <dbReference type="Pfam" id="PF10988"/>
    </source>
</evidence>
<dbReference type="Pfam" id="PF10988">
    <property type="entry name" value="DUF2807"/>
    <property type="match status" value="2"/>
</dbReference>
<organism evidence="3 4">
    <name type="scientific">Asticcacaulis benevestitus DSM 16100 = ATCC BAA-896</name>
    <dbReference type="NCBI Taxonomy" id="1121022"/>
    <lineage>
        <taxon>Bacteria</taxon>
        <taxon>Pseudomonadati</taxon>
        <taxon>Pseudomonadota</taxon>
        <taxon>Alphaproteobacteria</taxon>
        <taxon>Caulobacterales</taxon>
        <taxon>Caulobacteraceae</taxon>
        <taxon>Asticcacaulis</taxon>
    </lineage>
</organism>
<keyword evidence="4" id="KW-1185">Reference proteome</keyword>
<feature type="domain" description="Putative auto-transporter adhesin head GIN" evidence="2">
    <location>
        <begin position="278"/>
        <end position="367"/>
    </location>
</feature>
<keyword evidence="1" id="KW-0732">Signal</keyword>
<dbReference type="AlphaFoldDB" id="V4Q9I1"/>
<dbReference type="STRING" id="1121022.GCA_000376105_01593"/>
<name>V4Q9I1_9CAUL</name>
<dbReference type="EMBL" id="AWGB01000001">
    <property type="protein sequence ID" value="ESQ94520.1"/>
    <property type="molecule type" value="Genomic_DNA"/>
</dbReference>
<dbReference type="Gene3D" id="2.160.20.120">
    <property type="match status" value="2"/>
</dbReference>